<accession>A0A5J5BIX8</accession>
<dbReference type="Proteomes" id="UP000325577">
    <property type="component" value="Linkage Group LG12"/>
</dbReference>
<dbReference type="EMBL" id="CM018035">
    <property type="protein sequence ID" value="KAA8542729.1"/>
    <property type="molecule type" value="Genomic_DNA"/>
</dbReference>
<sequence>MPKTQKILIIYWRSKTQKTLIGSQLLWLISDVILYLGKLCARFGLDSKSENDFVGLIHLRVHVGLLSILHVGGCTPCNSFNGLFSLFN</sequence>
<evidence type="ECO:0000313" key="2">
    <source>
        <dbReference type="Proteomes" id="UP000325577"/>
    </source>
</evidence>
<organism evidence="1 2">
    <name type="scientific">Nyssa sinensis</name>
    <dbReference type="NCBI Taxonomy" id="561372"/>
    <lineage>
        <taxon>Eukaryota</taxon>
        <taxon>Viridiplantae</taxon>
        <taxon>Streptophyta</taxon>
        <taxon>Embryophyta</taxon>
        <taxon>Tracheophyta</taxon>
        <taxon>Spermatophyta</taxon>
        <taxon>Magnoliopsida</taxon>
        <taxon>eudicotyledons</taxon>
        <taxon>Gunneridae</taxon>
        <taxon>Pentapetalae</taxon>
        <taxon>asterids</taxon>
        <taxon>Cornales</taxon>
        <taxon>Nyssaceae</taxon>
        <taxon>Nyssa</taxon>
    </lineage>
</organism>
<protein>
    <submittedName>
        <fullName evidence="1">Uncharacterized protein</fullName>
    </submittedName>
</protein>
<reference evidence="1 2" key="1">
    <citation type="submission" date="2019-09" db="EMBL/GenBank/DDBJ databases">
        <title>A chromosome-level genome assembly of the Chinese tupelo Nyssa sinensis.</title>
        <authorList>
            <person name="Yang X."/>
            <person name="Kang M."/>
            <person name="Yang Y."/>
            <person name="Xiong H."/>
            <person name="Wang M."/>
            <person name="Zhang Z."/>
            <person name="Wang Z."/>
            <person name="Wu H."/>
            <person name="Ma T."/>
            <person name="Liu J."/>
            <person name="Xi Z."/>
        </authorList>
    </citation>
    <scope>NUCLEOTIDE SEQUENCE [LARGE SCALE GENOMIC DNA]</scope>
    <source>
        <strain evidence="1">J267</strain>
        <tissue evidence="1">Leaf</tissue>
    </source>
</reference>
<name>A0A5J5BIX8_9ASTE</name>
<proteinExistence type="predicted"/>
<keyword evidence="2" id="KW-1185">Reference proteome</keyword>
<gene>
    <name evidence="1" type="ORF">F0562_023881</name>
</gene>
<dbReference type="AlphaFoldDB" id="A0A5J5BIX8"/>
<evidence type="ECO:0000313" key="1">
    <source>
        <dbReference type="EMBL" id="KAA8542729.1"/>
    </source>
</evidence>